<proteinExistence type="predicted"/>
<evidence type="ECO:0000313" key="2">
    <source>
        <dbReference type="EMBL" id="MBS7673016.1"/>
    </source>
</evidence>
<gene>
    <name evidence="2" type="ORF">KIN13_06150</name>
</gene>
<dbReference type="InterPro" id="IPR001242">
    <property type="entry name" value="Condensation_dom"/>
</dbReference>
<dbReference type="EMBL" id="JAHBND010000283">
    <property type="protein sequence ID" value="MBS7673016.1"/>
    <property type="molecule type" value="Genomic_DNA"/>
</dbReference>
<accession>A0AAW4KTW8</accession>
<dbReference type="GO" id="GO:0003824">
    <property type="term" value="F:catalytic activity"/>
    <property type="evidence" value="ECO:0007669"/>
    <property type="project" value="InterPro"/>
</dbReference>
<dbReference type="AlphaFoldDB" id="A0AAW4KTW8"/>
<dbReference type="Pfam" id="PF00668">
    <property type="entry name" value="Condensation"/>
    <property type="match status" value="1"/>
</dbReference>
<organism evidence="2 3">
    <name type="scientific">Vibrio cholerae</name>
    <dbReference type="NCBI Taxonomy" id="666"/>
    <lineage>
        <taxon>Bacteria</taxon>
        <taxon>Pseudomonadati</taxon>
        <taxon>Pseudomonadota</taxon>
        <taxon>Gammaproteobacteria</taxon>
        <taxon>Vibrionales</taxon>
        <taxon>Vibrionaceae</taxon>
        <taxon>Vibrio</taxon>
    </lineage>
</organism>
<reference evidence="2" key="2">
    <citation type="submission" date="2023-08" db="EMBL/GenBank/DDBJ databases">
        <title>Vibrio cholerae Outbreaks in Tanzania Exemplify Founder Flush: Simultaneous Increases in Population Size and Genetic Diversity.</title>
        <authorList>
            <person name="Debes A.K."/>
            <person name="Mohammed A."/>
            <person name="Maseke I."/>
            <person name="Almeida M."/>
            <person name="Li S."/>
            <person name="Matimba H."/>
            <person name="Joachim A."/>
            <person name="Mizinduko M."/>
            <person name="Nyanga S."/>
            <person name="Kelly M."/>
            <person name="Kachwamba Y."/>
            <person name="Schaffer A.M."/>
            <person name="Nyanga A.S."/>
            <person name="Mghamba J."/>
            <person name="Mosha F.S."/>
            <person name="Sack D.A."/>
            <person name="Stine O.C."/>
        </authorList>
    </citation>
    <scope>NUCLEOTIDE SEQUENCE</scope>
    <source>
        <strain evidence="2">TDS0091212</strain>
    </source>
</reference>
<dbReference type="RefSeq" id="WP_213420879.1">
    <property type="nucleotide sequence ID" value="NZ_JAHBND010000283.1"/>
</dbReference>
<dbReference type="Gene3D" id="3.30.559.30">
    <property type="entry name" value="Nonribosomal peptide synthetase, condensation domain"/>
    <property type="match status" value="1"/>
</dbReference>
<name>A0AAW4KTW8_VIBCL</name>
<feature type="non-terminal residue" evidence="2">
    <location>
        <position position="1"/>
    </location>
</feature>
<comment type="caution">
    <text evidence="2">The sequence shown here is derived from an EMBL/GenBank/DDBJ whole genome shotgun (WGS) entry which is preliminary data.</text>
</comment>
<protein>
    <recommendedName>
        <fullName evidence="1">Condensation domain-containing protein</fullName>
    </recommendedName>
</protein>
<feature type="non-terminal residue" evidence="2">
    <location>
        <position position="99"/>
    </location>
</feature>
<reference evidence="2" key="1">
    <citation type="submission" date="2021-05" db="EMBL/GenBank/DDBJ databases">
        <authorList>
            <person name="Stine C."/>
        </authorList>
    </citation>
    <scope>NUCLEOTIDE SEQUENCE</scope>
    <source>
        <strain evidence="2">TDS0091212</strain>
    </source>
</reference>
<feature type="domain" description="Condensation" evidence="1">
    <location>
        <begin position="4"/>
        <end position="99"/>
    </location>
</feature>
<dbReference type="PANTHER" id="PTHR45398">
    <property type="match status" value="1"/>
</dbReference>
<sequence>LGSLRALAQHAGVTLPMLLLASYQALLHRYSGQEDVRVGVPIANRNRLETEGLIGFFVNTQVLKADIHGQMSTEQLLHQVRQRSLEAQTHQDLPFEQLV</sequence>
<evidence type="ECO:0000313" key="3">
    <source>
        <dbReference type="Proteomes" id="UP001196338"/>
    </source>
</evidence>
<dbReference type="PANTHER" id="PTHR45398:SF1">
    <property type="entry name" value="ENZYME, PUTATIVE (JCVI)-RELATED"/>
    <property type="match status" value="1"/>
</dbReference>
<dbReference type="Proteomes" id="UP001196338">
    <property type="component" value="Unassembled WGS sequence"/>
</dbReference>
<evidence type="ECO:0000259" key="1">
    <source>
        <dbReference type="Pfam" id="PF00668"/>
    </source>
</evidence>
<dbReference type="SUPFAM" id="SSF52777">
    <property type="entry name" value="CoA-dependent acyltransferases"/>
    <property type="match status" value="1"/>
</dbReference>